<reference evidence="6" key="1">
    <citation type="submission" date="2017-03" db="EMBL/GenBank/DDBJ databases">
        <authorList>
            <person name="Monnet C."/>
        </authorList>
    </citation>
    <scope>NUCLEOTIDE SEQUENCE [LARGE SCALE GENOMIC DNA]</scope>
    <source>
        <strain evidence="6">P10</strain>
    </source>
</reference>
<dbReference type="InterPro" id="IPR018060">
    <property type="entry name" value="HTH_AraC"/>
</dbReference>
<evidence type="ECO:0000313" key="6">
    <source>
        <dbReference type="Proteomes" id="UP000234342"/>
    </source>
</evidence>
<evidence type="ECO:0000259" key="4">
    <source>
        <dbReference type="PROSITE" id="PS01124"/>
    </source>
</evidence>
<keyword evidence="6" id="KW-1185">Reference proteome</keyword>
<dbReference type="Proteomes" id="UP000234342">
    <property type="component" value="Unassembled WGS sequence"/>
</dbReference>
<dbReference type="AlphaFoldDB" id="A0A2H1JZW6"/>
<dbReference type="PANTHER" id="PTHR46796">
    <property type="entry name" value="HTH-TYPE TRANSCRIPTIONAL ACTIVATOR RHAS-RELATED"/>
    <property type="match status" value="1"/>
</dbReference>
<name>A0A2H1JZW6_9MICO</name>
<evidence type="ECO:0000256" key="2">
    <source>
        <dbReference type="ARBA" id="ARBA00023125"/>
    </source>
</evidence>
<protein>
    <submittedName>
        <fullName evidence="5">AraC-type DNA-binding protein</fullName>
    </submittedName>
</protein>
<evidence type="ECO:0000313" key="5">
    <source>
        <dbReference type="EMBL" id="SMX93036.1"/>
    </source>
</evidence>
<keyword evidence="1" id="KW-0805">Transcription regulation</keyword>
<dbReference type="EMBL" id="FXZE01000012">
    <property type="protein sequence ID" value="SMX93036.1"/>
    <property type="molecule type" value="Genomic_DNA"/>
</dbReference>
<dbReference type="InterPro" id="IPR009057">
    <property type="entry name" value="Homeodomain-like_sf"/>
</dbReference>
<keyword evidence="3" id="KW-0804">Transcription</keyword>
<dbReference type="PROSITE" id="PS01124">
    <property type="entry name" value="HTH_ARAC_FAMILY_2"/>
    <property type="match status" value="1"/>
</dbReference>
<dbReference type="PANTHER" id="PTHR46796:SF15">
    <property type="entry name" value="BLL1074 PROTEIN"/>
    <property type="match status" value="1"/>
</dbReference>
<sequence>MEALRFFWDYTAVMSPVPPDDLIRSPHPRLRAFVGDYVGYDISGAPAGTHLGLPSGTMTFIVAIGEPLQQYIPGSDTVESFDVLLAGLHLKPTLIRHNGSMVGVQVNFSPFAPRIFFDMPAVEFAHHSLDLSDIARPIAVELHERVNAATSWPERFDAIDDVLLRAAHGGGAPRAEVLESWRRIAHSHGDLPVSLVADEVGWSRRHLNGQFRAEFGIGPKEAARVVRFDRARRMIKSGRAPLAEVAAVCGYTDQSHLNRDFKLLTGKNPTAWFEDDPIVHRSGADGAAEFEERSL</sequence>
<accession>A0A2H1JZW6</accession>
<evidence type="ECO:0000256" key="3">
    <source>
        <dbReference type="ARBA" id="ARBA00023163"/>
    </source>
</evidence>
<dbReference type="SUPFAM" id="SSF46689">
    <property type="entry name" value="Homeodomain-like"/>
    <property type="match status" value="1"/>
</dbReference>
<dbReference type="Pfam" id="PF12833">
    <property type="entry name" value="HTH_18"/>
    <property type="match status" value="1"/>
</dbReference>
<gene>
    <name evidence="5" type="ORF">BANT10_02541</name>
</gene>
<dbReference type="GO" id="GO:0003700">
    <property type="term" value="F:DNA-binding transcription factor activity"/>
    <property type="evidence" value="ECO:0007669"/>
    <property type="project" value="InterPro"/>
</dbReference>
<dbReference type="Pfam" id="PF20240">
    <property type="entry name" value="DUF6597"/>
    <property type="match status" value="1"/>
</dbReference>
<dbReference type="GO" id="GO:0043565">
    <property type="term" value="F:sequence-specific DNA binding"/>
    <property type="evidence" value="ECO:0007669"/>
    <property type="project" value="InterPro"/>
</dbReference>
<dbReference type="InterPro" id="IPR046532">
    <property type="entry name" value="DUF6597"/>
</dbReference>
<feature type="domain" description="HTH araC/xylS-type" evidence="4">
    <location>
        <begin position="176"/>
        <end position="275"/>
    </location>
</feature>
<dbReference type="Gene3D" id="1.10.10.60">
    <property type="entry name" value="Homeodomain-like"/>
    <property type="match status" value="1"/>
</dbReference>
<dbReference type="SMART" id="SM00342">
    <property type="entry name" value="HTH_ARAC"/>
    <property type="match status" value="1"/>
</dbReference>
<proteinExistence type="predicted"/>
<evidence type="ECO:0000256" key="1">
    <source>
        <dbReference type="ARBA" id="ARBA00023015"/>
    </source>
</evidence>
<dbReference type="InterPro" id="IPR050204">
    <property type="entry name" value="AraC_XylS_family_regulators"/>
</dbReference>
<organism evidence="5 6">
    <name type="scientific">Brevibacterium antiquum</name>
    <dbReference type="NCBI Taxonomy" id="234835"/>
    <lineage>
        <taxon>Bacteria</taxon>
        <taxon>Bacillati</taxon>
        <taxon>Actinomycetota</taxon>
        <taxon>Actinomycetes</taxon>
        <taxon>Micrococcales</taxon>
        <taxon>Brevibacteriaceae</taxon>
        <taxon>Brevibacterium</taxon>
    </lineage>
</organism>
<keyword evidence="2 5" id="KW-0238">DNA-binding</keyword>